<organism evidence="2 3">
    <name type="scientific">Chrysochromulina tobinii</name>
    <dbReference type="NCBI Taxonomy" id="1460289"/>
    <lineage>
        <taxon>Eukaryota</taxon>
        <taxon>Haptista</taxon>
        <taxon>Haptophyta</taxon>
        <taxon>Prymnesiophyceae</taxon>
        <taxon>Prymnesiales</taxon>
        <taxon>Chrysochromulinaceae</taxon>
        <taxon>Chrysochromulina</taxon>
    </lineage>
</organism>
<sequence length="57" mass="5977">MTGPMARTLATAPTRRPSTPWASSTARASASPSSRPCAAARRRSPTCPMRTTSTRAS</sequence>
<protein>
    <submittedName>
        <fullName evidence="2">Uncharacterized protein</fullName>
    </submittedName>
</protein>
<gene>
    <name evidence="2" type="ORF">Ctob_012649</name>
</gene>
<dbReference type="EMBL" id="JWZX01000544">
    <property type="protein sequence ID" value="KOO47442.1"/>
    <property type="molecule type" value="Genomic_DNA"/>
</dbReference>
<name>A0A0M0L9C7_9EUKA</name>
<evidence type="ECO:0000313" key="3">
    <source>
        <dbReference type="Proteomes" id="UP000037460"/>
    </source>
</evidence>
<dbReference type="Proteomes" id="UP000037460">
    <property type="component" value="Unassembled WGS sequence"/>
</dbReference>
<feature type="compositionally biased region" description="Low complexity" evidence="1">
    <location>
        <begin position="17"/>
        <end position="39"/>
    </location>
</feature>
<dbReference type="AlphaFoldDB" id="A0A0M0L9C7"/>
<evidence type="ECO:0000256" key="1">
    <source>
        <dbReference type="SAM" id="MobiDB-lite"/>
    </source>
</evidence>
<feature type="region of interest" description="Disordered" evidence="1">
    <location>
        <begin position="1"/>
        <end position="57"/>
    </location>
</feature>
<evidence type="ECO:0000313" key="2">
    <source>
        <dbReference type="EMBL" id="KOO47442.1"/>
    </source>
</evidence>
<proteinExistence type="predicted"/>
<comment type="caution">
    <text evidence="2">The sequence shown here is derived from an EMBL/GenBank/DDBJ whole genome shotgun (WGS) entry which is preliminary data.</text>
</comment>
<keyword evidence="3" id="KW-1185">Reference proteome</keyword>
<accession>A0A0M0L9C7</accession>
<reference evidence="3" key="1">
    <citation type="journal article" date="2015" name="PLoS Genet.">
        <title>Genome Sequence and Transcriptome Analyses of Chrysochromulina tobin: Metabolic Tools for Enhanced Algal Fitness in the Prominent Order Prymnesiales (Haptophyceae).</title>
        <authorList>
            <person name="Hovde B.T."/>
            <person name="Deodato C.R."/>
            <person name="Hunsperger H.M."/>
            <person name="Ryken S.A."/>
            <person name="Yost W."/>
            <person name="Jha R.K."/>
            <person name="Patterson J."/>
            <person name="Monnat R.J. Jr."/>
            <person name="Barlow S.B."/>
            <person name="Starkenburg S.R."/>
            <person name="Cattolico R.A."/>
        </authorList>
    </citation>
    <scope>NUCLEOTIDE SEQUENCE</scope>
    <source>
        <strain evidence="3">CCMP291</strain>
    </source>
</reference>